<dbReference type="InterPro" id="IPR019301">
    <property type="entry name" value="Flagellar_prot_FlgJ_N"/>
</dbReference>
<feature type="region of interest" description="Disordered" evidence="1">
    <location>
        <begin position="1"/>
        <end position="21"/>
    </location>
</feature>
<dbReference type="PRINTS" id="PR01002">
    <property type="entry name" value="FLGFLGJ"/>
</dbReference>
<name>A0A7W6JWR1_9SPHN</name>
<keyword evidence="3" id="KW-0969">Cilium</keyword>
<dbReference type="RefSeq" id="WP_183999202.1">
    <property type="nucleotide sequence ID" value="NZ_JACIEH010000003.1"/>
</dbReference>
<keyword evidence="3" id="KW-0966">Cell projection</keyword>
<evidence type="ECO:0000313" key="3">
    <source>
        <dbReference type="EMBL" id="MBB4099845.1"/>
    </source>
</evidence>
<dbReference type="Proteomes" id="UP000557392">
    <property type="component" value="Unassembled WGS sequence"/>
</dbReference>
<keyword evidence="4" id="KW-1185">Reference proteome</keyword>
<comment type="caution">
    <text evidence="3">The sequence shown here is derived from an EMBL/GenBank/DDBJ whole genome shotgun (WGS) entry which is preliminary data.</text>
</comment>
<evidence type="ECO:0000256" key="1">
    <source>
        <dbReference type="SAM" id="MobiDB-lite"/>
    </source>
</evidence>
<proteinExistence type="predicted"/>
<dbReference type="EMBL" id="JACIEH010000003">
    <property type="protein sequence ID" value="MBB4099845.1"/>
    <property type="molecule type" value="Genomic_DNA"/>
</dbReference>
<keyword evidence="3" id="KW-0282">Flagellum</keyword>
<dbReference type="AlphaFoldDB" id="A0A7W6JWR1"/>
<gene>
    <name evidence="3" type="ORF">GGR46_003417</name>
</gene>
<evidence type="ECO:0000259" key="2">
    <source>
        <dbReference type="Pfam" id="PF10135"/>
    </source>
</evidence>
<reference evidence="3 4" key="1">
    <citation type="submission" date="2020-08" db="EMBL/GenBank/DDBJ databases">
        <title>Genomic Encyclopedia of Type Strains, Phase IV (KMG-IV): sequencing the most valuable type-strain genomes for metagenomic binning, comparative biology and taxonomic classification.</title>
        <authorList>
            <person name="Goeker M."/>
        </authorList>
    </citation>
    <scope>NUCLEOTIDE SEQUENCE [LARGE SCALE GENOMIC DNA]</scope>
    <source>
        <strain evidence="3 4">DSM 101806</strain>
    </source>
</reference>
<feature type="region of interest" description="Disordered" evidence="1">
    <location>
        <begin position="100"/>
        <end position="122"/>
    </location>
</feature>
<feature type="compositionally biased region" description="Low complexity" evidence="1">
    <location>
        <begin position="102"/>
        <end position="115"/>
    </location>
</feature>
<feature type="domain" description="Flagellar protein FlgJ N-terminal" evidence="2">
    <location>
        <begin position="45"/>
        <end position="90"/>
    </location>
</feature>
<dbReference type="Pfam" id="PF10135">
    <property type="entry name" value="Rod-binding"/>
    <property type="match status" value="1"/>
</dbReference>
<sequence>MSNILAPIGSTSGGVSTDTSRLASKENLEAAGQRFEAVFTGMMLKSMRQAKLGDGLFDSKGEDQFRDMQDQQLAQNMAVHAPIGIGKAMTAFLAKGMKTETAAQPAAAPAAPEAASTGGAVK</sequence>
<protein>
    <submittedName>
        <fullName evidence="3">Flagellar protein FlgJ</fullName>
    </submittedName>
</protein>
<feature type="compositionally biased region" description="Low complexity" evidence="1">
    <location>
        <begin position="9"/>
        <end position="20"/>
    </location>
</feature>
<accession>A0A7W6JWR1</accession>
<evidence type="ECO:0000313" key="4">
    <source>
        <dbReference type="Proteomes" id="UP000557392"/>
    </source>
</evidence>
<organism evidence="3 4">
    <name type="scientific">Sphingomonas kyeonggiensis</name>
    <dbReference type="NCBI Taxonomy" id="1268553"/>
    <lineage>
        <taxon>Bacteria</taxon>
        <taxon>Pseudomonadati</taxon>
        <taxon>Pseudomonadota</taxon>
        <taxon>Alphaproteobacteria</taxon>
        <taxon>Sphingomonadales</taxon>
        <taxon>Sphingomonadaceae</taxon>
        <taxon>Sphingomonas</taxon>
    </lineage>
</organism>